<comment type="caution">
    <text evidence="2">The sequence shown here is derived from an EMBL/GenBank/DDBJ whole genome shotgun (WGS) entry which is preliminary data.</text>
</comment>
<evidence type="ECO:0000313" key="3">
    <source>
        <dbReference type="Proteomes" id="UP000289024"/>
    </source>
</evidence>
<dbReference type="Proteomes" id="UP000289024">
    <property type="component" value="Unassembled WGS sequence"/>
</dbReference>
<dbReference type="EMBL" id="RJHK01000005">
    <property type="protein sequence ID" value="RVZ35206.1"/>
    <property type="molecule type" value="Genomic_DNA"/>
</dbReference>
<sequence>MSEEEANERLEALLEMVLMRLEEPNPGRAIRTFQSVNDRGVPLLLLDKLKSFLIYYSNTFCDGKRGLDQFINDHFGEIFKIFAKIEKSDHISSVGGFDEGDIFRYHAGSQRFDGIEFLGHYEASTDKTYEKLKDELKKIKKSTLESFIQSYVSDLKNFYQAFLDLLSEIDTNPTTLKVMLINKINPLFFNSLIRLKINNELDDETLRLFTKTDIVLFKAGKKMRTTAYNLIEKYLEKGKEGLKSEMIAQCRNDIGLASLKLVNNASNLSCFHYVFFEKNCQEMGLADLKKLIPGKQFSQEKEHIIPINLVEQRFSNKTKDLGFEDKKDLEDYINTYGNLISLEKPLNLKASDKDLYEKDEIYKSSEVPFNRRFNAKDFNKKVLIKRNDEMREWLIDTFFKDFATH</sequence>
<organism evidence="2 3">
    <name type="scientific">Helicobacter pylori</name>
    <name type="common">Campylobacter pylori</name>
    <dbReference type="NCBI Taxonomy" id="210"/>
    <lineage>
        <taxon>Bacteria</taxon>
        <taxon>Pseudomonadati</taxon>
        <taxon>Campylobacterota</taxon>
        <taxon>Epsilonproteobacteria</taxon>
        <taxon>Campylobacterales</taxon>
        <taxon>Helicobacteraceae</taxon>
        <taxon>Helicobacter</taxon>
    </lineage>
</organism>
<gene>
    <name evidence="2" type="ORF">EC547_03495</name>
</gene>
<protein>
    <submittedName>
        <fullName evidence="2">DUF262 domain-containing protein</fullName>
    </submittedName>
</protein>
<evidence type="ECO:0000259" key="1">
    <source>
        <dbReference type="Pfam" id="PF07510"/>
    </source>
</evidence>
<feature type="domain" description="GmrSD restriction endonucleases C-terminal" evidence="1">
    <location>
        <begin position="259"/>
        <end position="393"/>
    </location>
</feature>
<dbReference type="Pfam" id="PF07510">
    <property type="entry name" value="GmrSD_C"/>
    <property type="match status" value="1"/>
</dbReference>
<reference evidence="2 3" key="1">
    <citation type="submission" date="2018-10" db="EMBL/GenBank/DDBJ databases">
        <title>Genetic determinants and prediction of antibiotic resistance phenotypes in Helicobacter pylori.</title>
        <authorList>
            <person name="Wagner K."/>
        </authorList>
    </citation>
    <scope>NUCLEOTIDE SEQUENCE [LARGE SCALE GENOMIC DNA]</scope>
    <source>
        <strain evidence="2 3">ZH97</strain>
    </source>
</reference>
<evidence type="ECO:0000313" key="2">
    <source>
        <dbReference type="EMBL" id="RVZ35206.1"/>
    </source>
</evidence>
<dbReference type="PANTHER" id="PTHR35149">
    <property type="entry name" value="SLL5132 PROTEIN"/>
    <property type="match status" value="1"/>
</dbReference>
<dbReference type="PANTHER" id="PTHR35149:SF2">
    <property type="entry name" value="DUF262 DOMAIN-CONTAINING PROTEIN"/>
    <property type="match status" value="1"/>
</dbReference>
<name>A0AB37V021_HELPX</name>
<proteinExistence type="predicted"/>
<dbReference type="AlphaFoldDB" id="A0AB37V021"/>
<accession>A0AB37V021</accession>
<dbReference type="InterPro" id="IPR011089">
    <property type="entry name" value="GmrSD_C"/>
</dbReference>